<dbReference type="GO" id="GO:0004519">
    <property type="term" value="F:endonuclease activity"/>
    <property type="evidence" value="ECO:0007669"/>
    <property type="project" value="UniProtKB-KW"/>
</dbReference>
<keyword evidence="1" id="KW-0614">Plasmid</keyword>
<protein>
    <submittedName>
        <fullName evidence="1">Type II restriction endonuclease HpaII</fullName>
    </submittedName>
</protein>
<keyword evidence="1" id="KW-0378">Hydrolase</keyword>
<dbReference type="RefSeq" id="WP_017482473.1">
    <property type="nucleotide sequence ID" value="NZ_AP021938.1"/>
</dbReference>
<evidence type="ECO:0000313" key="1">
    <source>
        <dbReference type="EMBL" id="BBQ50911.1"/>
    </source>
</evidence>
<keyword evidence="1" id="KW-0540">Nuclease</keyword>
<sequence length="363" mass="41394">MITANKGEWSEVYALFKLLSEGKLYAGDKDLNKIPNLIYPIISILRQESQDLLTYSPEPNHGVVHIQNGTSTFTISQSDFKCITEFLLTEIKKKQPTASFSIPEVETFISQYNSKKIKAKSSAKSDIRIIIYDQKIGTTPELGFSIKSKLGKASTLLNASQATNFVYKVKNLTLSPQEIDDFNQLEFTVPIIQGRIHHLESLGGSIEFSHITNDVFNNNLILLDSLLPNIISEALYKYYTSPITSVKEIFEQVASANPMHYSLQHQHPFYEYKVKKLLCEIAIGMMPSTVWTGNNIDATGGYLVIKEDGDVICYHLYHRHEFEEYLYNNTRFEAASKSRHNYGNLFIENGELYMTLNLQIRFK</sequence>
<accession>A0A6S4URQ1</accession>
<dbReference type="Pfam" id="PF09561">
    <property type="entry name" value="RE_HpaII"/>
    <property type="match status" value="1"/>
</dbReference>
<dbReference type="AlphaFoldDB" id="A0A6S4URQ1"/>
<organism evidence="1 2">
    <name type="scientific">Acinetobacter pittii</name>
    <name type="common">Acinetobacter genomosp. 3</name>
    <dbReference type="NCBI Taxonomy" id="48296"/>
    <lineage>
        <taxon>Bacteria</taxon>
        <taxon>Pseudomonadati</taxon>
        <taxon>Pseudomonadota</taxon>
        <taxon>Gammaproteobacteria</taxon>
        <taxon>Moraxellales</taxon>
        <taxon>Moraxellaceae</taxon>
        <taxon>Acinetobacter</taxon>
        <taxon>Acinetobacter calcoaceticus/baumannii complex</taxon>
    </lineage>
</organism>
<dbReference type="REBASE" id="411021">
    <property type="entry name" value="AbapiWP2ORF20110P"/>
</dbReference>
<dbReference type="EMBL" id="AP021938">
    <property type="protein sequence ID" value="BBQ50911.1"/>
    <property type="molecule type" value="Genomic_DNA"/>
</dbReference>
<evidence type="ECO:0000313" key="2">
    <source>
        <dbReference type="Proteomes" id="UP000515758"/>
    </source>
</evidence>
<proteinExistence type="predicted"/>
<reference evidence="1 2" key="1">
    <citation type="submission" date="2019-12" db="EMBL/GenBank/DDBJ databases">
        <title>complete genome sequences of Acinetobacter pittii str. WP2-W18-ESBL-11 isolated from wastewater treatment plant effluent.</title>
        <authorList>
            <person name="Sekizuka T."/>
            <person name="Itokawa K."/>
            <person name="Yatsu K."/>
            <person name="Inamine Y."/>
            <person name="Kuroda M."/>
        </authorList>
    </citation>
    <scope>NUCLEOTIDE SEQUENCE [LARGE SCALE GENOMIC DNA]</scope>
    <source>
        <strain evidence="1 2">WP2-W18-ESBL-11</strain>
        <plasmid evidence="1 2">pWP2-W18-ESBL-11_2</plasmid>
    </source>
</reference>
<gene>
    <name evidence="1" type="primary">hpaIIR</name>
    <name evidence="1" type="ORF">WP2W18E11_P20100</name>
</gene>
<keyword evidence="1" id="KW-0255">Endonuclease</keyword>
<dbReference type="Proteomes" id="UP000515758">
    <property type="component" value="Plasmid pWP2-W18-ESBL-11_2"/>
</dbReference>
<name>A0A6S4URQ1_ACIPI</name>
<dbReference type="InterPro" id="IPR019062">
    <property type="entry name" value="Restrct_endonuc_II_HpaII"/>
</dbReference>
<geneLocation type="plasmid" evidence="1 2">
    <name>pWP2-W18-ESBL-11_2</name>
</geneLocation>